<dbReference type="PANTHER" id="PTHR30136:SF24">
    <property type="entry name" value="HTH-TYPE TRANSCRIPTIONAL REPRESSOR ALLR"/>
    <property type="match status" value="1"/>
</dbReference>
<dbReference type="SUPFAM" id="SSF46785">
    <property type="entry name" value="Winged helix' DNA-binding domain"/>
    <property type="match status" value="1"/>
</dbReference>
<keyword evidence="7" id="KW-1185">Reference proteome</keyword>
<keyword evidence="2" id="KW-0238">DNA-binding</keyword>
<dbReference type="SUPFAM" id="SSF55781">
    <property type="entry name" value="GAF domain-like"/>
    <property type="match status" value="1"/>
</dbReference>
<dbReference type="Gene3D" id="1.10.10.10">
    <property type="entry name" value="Winged helix-like DNA-binding domain superfamily/Winged helix DNA-binding domain"/>
    <property type="match status" value="1"/>
</dbReference>
<dbReference type="InterPro" id="IPR029016">
    <property type="entry name" value="GAF-like_dom_sf"/>
</dbReference>
<dbReference type="Gene3D" id="3.30.450.40">
    <property type="match status" value="1"/>
</dbReference>
<keyword evidence="1" id="KW-0805">Transcription regulation</keyword>
<evidence type="ECO:0000259" key="4">
    <source>
        <dbReference type="PROSITE" id="PS51077"/>
    </source>
</evidence>
<dbReference type="InterPro" id="IPR036390">
    <property type="entry name" value="WH_DNA-bd_sf"/>
</dbReference>
<sequence>MSAAAGPVGLAELSRRTGLPKTTAHRLLGVLCATGLAQRIDSDYTIGQKLINLAGPGPRMVPGTRRMVLPHLIRLYEATRQTVNLAVPRGMEIAYVERVYGHGRVSTPSDEVDRAPLHCTAGGKVLLAFNHELHAAFRDRGDLPRMTRRTLIGHAALDRELHVVRRRGVAYAKEEFAEGIVCAAAPVFGPDGRVVMAISVAGASPRAVSAEVADLVRRTAHAISSALDRPFPVLAVQATGRTRAEGPPMSFL</sequence>
<evidence type="ECO:0000256" key="1">
    <source>
        <dbReference type="ARBA" id="ARBA00023015"/>
    </source>
</evidence>
<protein>
    <submittedName>
        <fullName evidence="6">IclR family transcriptional regulator</fullName>
    </submittedName>
</protein>
<dbReference type="InterPro" id="IPR014757">
    <property type="entry name" value="Tscrpt_reg_IclR_C"/>
</dbReference>
<accession>A0A8J3RAJ2</accession>
<feature type="domain" description="IclR-ED" evidence="5">
    <location>
        <begin position="49"/>
        <end position="229"/>
    </location>
</feature>
<feature type="domain" description="HTH iclR-type" evidence="4">
    <location>
        <begin position="1"/>
        <end position="48"/>
    </location>
</feature>
<evidence type="ECO:0000256" key="2">
    <source>
        <dbReference type="ARBA" id="ARBA00023125"/>
    </source>
</evidence>
<dbReference type="Proteomes" id="UP000610966">
    <property type="component" value="Unassembled WGS sequence"/>
</dbReference>
<dbReference type="GO" id="GO:0003677">
    <property type="term" value="F:DNA binding"/>
    <property type="evidence" value="ECO:0007669"/>
    <property type="project" value="UniProtKB-KW"/>
</dbReference>
<organism evidence="6 7">
    <name type="scientific">Sphaerimonospora thailandensis</name>
    <dbReference type="NCBI Taxonomy" id="795644"/>
    <lineage>
        <taxon>Bacteria</taxon>
        <taxon>Bacillati</taxon>
        <taxon>Actinomycetota</taxon>
        <taxon>Actinomycetes</taxon>
        <taxon>Streptosporangiales</taxon>
        <taxon>Streptosporangiaceae</taxon>
        <taxon>Sphaerimonospora</taxon>
    </lineage>
</organism>
<name>A0A8J3RAJ2_9ACTN</name>
<evidence type="ECO:0000313" key="6">
    <source>
        <dbReference type="EMBL" id="GIH71320.1"/>
    </source>
</evidence>
<dbReference type="PROSITE" id="PS51078">
    <property type="entry name" value="ICLR_ED"/>
    <property type="match status" value="1"/>
</dbReference>
<reference evidence="6" key="1">
    <citation type="submission" date="2021-01" db="EMBL/GenBank/DDBJ databases">
        <title>Whole genome shotgun sequence of Sphaerimonospora thailandensis NBRC 107569.</title>
        <authorList>
            <person name="Komaki H."/>
            <person name="Tamura T."/>
        </authorList>
    </citation>
    <scope>NUCLEOTIDE SEQUENCE</scope>
    <source>
        <strain evidence="6">NBRC 107569</strain>
    </source>
</reference>
<dbReference type="Pfam" id="PF01614">
    <property type="entry name" value="IclR_C"/>
    <property type="match status" value="1"/>
</dbReference>
<gene>
    <name evidence="6" type="ORF">Mth01_35730</name>
</gene>
<keyword evidence="3" id="KW-0804">Transcription</keyword>
<dbReference type="EMBL" id="BOOG01000033">
    <property type="protein sequence ID" value="GIH71320.1"/>
    <property type="molecule type" value="Genomic_DNA"/>
</dbReference>
<comment type="caution">
    <text evidence="6">The sequence shown here is derived from an EMBL/GenBank/DDBJ whole genome shotgun (WGS) entry which is preliminary data.</text>
</comment>
<proteinExistence type="predicted"/>
<evidence type="ECO:0000256" key="3">
    <source>
        <dbReference type="ARBA" id="ARBA00023163"/>
    </source>
</evidence>
<dbReference type="PROSITE" id="PS51077">
    <property type="entry name" value="HTH_ICLR"/>
    <property type="match status" value="1"/>
</dbReference>
<evidence type="ECO:0000313" key="7">
    <source>
        <dbReference type="Proteomes" id="UP000610966"/>
    </source>
</evidence>
<dbReference type="GO" id="GO:0003700">
    <property type="term" value="F:DNA-binding transcription factor activity"/>
    <property type="evidence" value="ECO:0007669"/>
    <property type="project" value="TreeGrafter"/>
</dbReference>
<evidence type="ECO:0000259" key="5">
    <source>
        <dbReference type="PROSITE" id="PS51078"/>
    </source>
</evidence>
<dbReference type="InterPro" id="IPR036388">
    <property type="entry name" value="WH-like_DNA-bd_sf"/>
</dbReference>
<dbReference type="InterPro" id="IPR005471">
    <property type="entry name" value="Tscrpt_reg_IclR_N"/>
</dbReference>
<dbReference type="GO" id="GO:0045892">
    <property type="term" value="P:negative regulation of DNA-templated transcription"/>
    <property type="evidence" value="ECO:0007669"/>
    <property type="project" value="TreeGrafter"/>
</dbReference>
<dbReference type="InterPro" id="IPR050707">
    <property type="entry name" value="HTH_MetabolicPath_Reg"/>
</dbReference>
<dbReference type="AlphaFoldDB" id="A0A8J3RAJ2"/>
<dbReference type="Pfam" id="PF09339">
    <property type="entry name" value="HTH_IclR"/>
    <property type="match status" value="1"/>
</dbReference>
<dbReference type="PANTHER" id="PTHR30136">
    <property type="entry name" value="HELIX-TURN-HELIX TRANSCRIPTIONAL REGULATOR, ICLR FAMILY"/>
    <property type="match status" value="1"/>
</dbReference>